<organism evidence="1 2">
    <name type="scientific">Acaulospora colombiana</name>
    <dbReference type="NCBI Taxonomy" id="27376"/>
    <lineage>
        <taxon>Eukaryota</taxon>
        <taxon>Fungi</taxon>
        <taxon>Fungi incertae sedis</taxon>
        <taxon>Mucoromycota</taxon>
        <taxon>Glomeromycotina</taxon>
        <taxon>Glomeromycetes</taxon>
        <taxon>Diversisporales</taxon>
        <taxon>Acaulosporaceae</taxon>
        <taxon>Acaulospora</taxon>
    </lineage>
</organism>
<keyword evidence="2" id="KW-1185">Reference proteome</keyword>
<dbReference type="EMBL" id="CAJVPT010011889">
    <property type="protein sequence ID" value="CAG8582779.1"/>
    <property type="molecule type" value="Genomic_DNA"/>
</dbReference>
<dbReference type="Proteomes" id="UP000789525">
    <property type="component" value="Unassembled WGS sequence"/>
</dbReference>
<comment type="caution">
    <text evidence="1">The sequence shown here is derived from an EMBL/GenBank/DDBJ whole genome shotgun (WGS) entry which is preliminary data.</text>
</comment>
<sequence length="229" mass="26242">MPPQIRQKKNLRVIQNVNRALSHRLNTDVLGIRKEVMNNKMKEAQKSGSSNTRAKRKDQYGKPGTQAVSASKKARREQRYAGMDQSRFWVLRSGRSVEEILQRASLQEGSTIMIRSFTIDFSCAVTKNLFSEDEWEEMMEKNVFELPELPPSTISFLLRMKKALVKRDPACQVPLPDIDKFACTLVQDSCKIWYNDHNMFAAHVAEALQQDSVTVSVNDLSEAFWARKS</sequence>
<name>A0ACA9MD80_9GLOM</name>
<protein>
    <submittedName>
        <fullName evidence="1">7813_t:CDS:1</fullName>
    </submittedName>
</protein>
<accession>A0ACA9MD80</accession>
<proteinExistence type="predicted"/>
<evidence type="ECO:0000313" key="2">
    <source>
        <dbReference type="Proteomes" id="UP000789525"/>
    </source>
</evidence>
<gene>
    <name evidence="1" type="ORF">ACOLOM_LOCUS6026</name>
</gene>
<evidence type="ECO:0000313" key="1">
    <source>
        <dbReference type="EMBL" id="CAG8582779.1"/>
    </source>
</evidence>
<reference evidence="1" key="1">
    <citation type="submission" date="2021-06" db="EMBL/GenBank/DDBJ databases">
        <authorList>
            <person name="Kallberg Y."/>
            <person name="Tangrot J."/>
            <person name="Rosling A."/>
        </authorList>
    </citation>
    <scope>NUCLEOTIDE SEQUENCE</scope>
    <source>
        <strain evidence="1">CL356</strain>
    </source>
</reference>